<evidence type="ECO:0000313" key="2">
    <source>
        <dbReference type="Proteomes" id="UP000814128"/>
    </source>
</evidence>
<dbReference type="Proteomes" id="UP000814128">
    <property type="component" value="Unassembled WGS sequence"/>
</dbReference>
<sequence length="614" mass="69149">MTTQLLNYKPDPTKAAPPDPHHVLAPYMNPLTLEHARYTVWEQDRIKEFLVAQPDPHERDSETTKNELKTGLRQYSRRIKLILAGASRLDTVNDKHRANLGCILAEAVYKTKIFACRIMDINQFPTEILNQVLDVAVRTGPHIMEARFPLTWVCRRWRSIIIANQSLWGVLQINDMPPFSRTSEILERAGLCPLEIRILDPFTEWKDLGPSGLPPPVVPGGYTSEVIEEVMDLLLPRLDRLIHLVVVLKELTSALTLLDRFHRAPQIPTLLERFEIHRTGAIQHYESLLWSKFQHAFTFCNGRLSSLKVLILNGVHIDWTGTPLPELRHFDVRRIEPQHAPGLPDLRYILRNAPLLHTLLLNSLELTSYDPTALVNFQAYRLPCLRSLALGGLTLDQALCVLQSIDAPGVIELNIRSHPQRIAGSQSMPIFNALIGKFPNVRILQLTDFLSAPSPLDQATATLGRWLASMPFIEVLRAEAIATPFLSHFPMADSRFCVGPSYPTTAAEQAAINIEAANPQWVLPRLRCILISEVDLGALFTLLQWRIEIGHPIKRLYVPGEWFNGEGINDAQRTAIRTVTDVQGINGIGLNSPEENVIWGEVSKADLHSRSIGK</sequence>
<reference evidence="1" key="2">
    <citation type="journal article" date="2022" name="New Phytol.">
        <title>Evolutionary transition to the ectomycorrhizal habit in the genomes of a hyperdiverse lineage of mushroom-forming fungi.</title>
        <authorList>
            <person name="Looney B."/>
            <person name="Miyauchi S."/>
            <person name="Morin E."/>
            <person name="Drula E."/>
            <person name="Courty P.E."/>
            <person name="Kohler A."/>
            <person name="Kuo A."/>
            <person name="LaButti K."/>
            <person name="Pangilinan J."/>
            <person name="Lipzen A."/>
            <person name="Riley R."/>
            <person name="Andreopoulos W."/>
            <person name="He G."/>
            <person name="Johnson J."/>
            <person name="Nolan M."/>
            <person name="Tritt A."/>
            <person name="Barry K.W."/>
            <person name="Grigoriev I.V."/>
            <person name="Nagy L.G."/>
            <person name="Hibbett D."/>
            <person name="Henrissat B."/>
            <person name="Matheny P.B."/>
            <person name="Labbe J."/>
            <person name="Martin F.M."/>
        </authorList>
    </citation>
    <scope>NUCLEOTIDE SEQUENCE</scope>
    <source>
        <strain evidence="1">EC-137</strain>
    </source>
</reference>
<organism evidence="1 2">
    <name type="scientific">Vararia minispora EC-137</name>
    <dbReference type="NCBI Taxonomy" id="1314806"/>
    <lineage>
        <taxon>Eukaryota</taxon>
        <taxon>Fungi</taxon>
        <taxon>Dikarya</taxon>
        <taxon>Basidiomycota</taxon>
        <taxon>Agaricomycotina</taxon>
        <taxon>Agaricomycetes</taxon>
        <taxon>Russulales</taxon>
        <taxon>Lachnocladiaceae</taxon>
        <taxon>Vararia</taxon>
    </lineage>
</organism>
<evidence type="ECO:0000313" key="1">
    <source>
        <dbReference type="EMBL" id="KAI0035202.1"/>
    </source>
</evidence>
<gene>
    <name evidence="1" type="ORF">K488DRAFT_83285</name>
</gene>
<proteinExistence type="predicted"/>
<reference evidence="1" key="1">
    <citation type="submission" date="2021-02" db="EMBL/GenBank/DDBJ databases">
        <authorList>
            <consortium name="DOE Joint Genome Institute"/>
            <person name="Ahrendt S."/>
            <person name="Looney B.P."/>
            <person name="Miyauchi S."/>
            <person name="Morin E."/>
            <person name="Drula E."/>
            <person name="Courty P.E."/>
            <person name="Chicoki N."/>
            <person name="Fauchery L."/>
            <person name="Kohler A."/>
            <person name="Kuo A."/>
            <person name="Labutti K."/>
            <person name="Pangilinan J."/>
            <person name="Lipzen A."/>
            <person name="Riley R."/>
            <person name="Andreopoulos W."/>
            <person name="He G."/>
            <person name="Johnson J."/>
            <person name="Barry K.W."/>
            <person name="Grigoriev I.V."/>
            <person name="Nagy L."/>
            <person name="Hibbett D."/>
            <person name="Henrissat B."/>
            <person name="Matheny P.B."/>
            <person name="Labbe J."/>
            <person name="Martin F."/>
        </authorList>
    </citation>
    <scope>NUCLEOTIDE SEQUENCE</scope>
    <source>
        <strain evidence="1">EC-137</strain>
    </source>
</reference>
<keyword evidence="2" id="KW-1185">Reference proteome</keyword>
<name>A0ACB8QU61_9AGAM</name>
<accession>A0ACB8QU61</accession>
<dbReference type="EMBL" id="MU273488">
    <property type="protein sequence ID" value="KAI0035202.1"/>
    <property type="molecule type" value="Genomic_DNA"/>
</dbReference>
<comment type="caution">
    <text evidence="1">The sequence shown here is derived from an EMBL/GenBank/DDBJ whole genome shotgun (WGS) entry which is preliminary data.</text>
</comment>
<protein>
    <submittedName>
        <fullName evidence="1">Uncharacterized protein</fullName>
    </submittedName>
</protein>